<dbReference type="Pfam" id="PF00072">
    <property type="entry name" value="Response_reg"/>
    <property type="match status" value="1"/>
</dbReference>
<dbReference type="FunFam" id="1.10.287.130:FF:000004">
    <property type="entry name" value="Ethylene receptor 1"/>
    <property type="match status" value="1"/>
</dbReference>
<dbReference type="PANTHER" id="PTHR45339">
    <property type="entry name" value="HYBRID SIGNAL TRANSDUCTION HISTIDINE KINASE J"/>
    <property type="match status" value="1"/>
</dbReference>
<feature type="domain" description="PAC" evidence="18">
    <location>
        <begin position="15"/>
        <end position="68"/>
    </location>
</feature>
<dbReference type="CDD" id="cd16922">
    <property type="entry name" value="HATPase_EvgS-ArcB-TorS-like"/>
    <property type="match status" value="1"/>
</dbReference>
<dbReference type="Gene3D" id="1.10.287.130">
    <property type="match status" value="1"/>
</dbReference>
<reference evidence="19 20" key="1">
    <citation type="submission" date="2020-10" db="EMBL/GenBank/DDBJ databases">
        <title>Connecting structure to function with the recovery of over 1000 high-quality activated sludge metagenome-assembled genomes encoding full-length rRNA genes using long-read sequencing.</title>
        <authorList>
            <person name="Singleton C.M."/>
            <person name="Petriglieri F."/>
            <person name="Kristensen J.M."/>
            <person name="Kirkegaard R.H."/>
            <person name="Michaelsen T.Y."/>
            <person name="Andersen M.H."/>
            <person name="Karst S.M."/>
            <person name="Dueholm M.S."/>
            <person name="Nielsen P.H."/>
            <person name="Albertsen M."/>
        </authorList>
    </citation>
    <scope>NUCLEOTIDE SEQUENCE [LARGE SCALE GENOMIC DNA]</scope>
    <source>
        <strain evidence="19">EsbW_18-Q3-R4-48_BATAC.463</strain>
    </source>
</reference>
<evidence type="ECO:0000313" key="20">
    <source>
        <dbReference type="Proteomes" id="UP000739411"/>
    </source>
</evidence>
<dbReference type="PROSITE" id="PS50110">
    <property type="entry name" value="RESPONSE_REGULATORY"/>
    <property type="match status" value="1"/>
</dbReference>
<keyword evidence="11" id="KW-0902">Two-component regulatory system</keyword>
<dbReference type="GO" id="GO:0000155">
    <property type="term" value="F:phosphorelay sensor kinase activity"/>
    <property type="evidence" value="ECO:0007669"/>
    <property type="project" value="InterPro"/>
</dbReference>
<dbReference type="Proteomes" id="UP000739411">
    <property type="component" value="Unassembled WGS sequence"/>
</dbReference>
<organism evidence="19 20">
    <name type="scientific">Candidatus Dechloromonas phosphorivorans</name>
    <dbReference type="NCBI Taxonomy" id="2899244"/>
    <lineage>
        <taxon>Bacteria</taxon>
        <taxon>Pseudomonadati</taxon>
        <taxon>Pseudomonadota</taxon>
        <taxon>Betaproteobacteria</taxon>
        <taxon>Rhodocyclales</taxon>
        <taxon>Azonexaceae</taxon>
        <taxon>Dechloromonas</taxon>
    </lineage>
</organism>
<dbReference type="SUPFAM" id="SSF52172">
    <property type="entry name" value="CheY-like"/>
    <property type="match status" value="1"/>
</dbReference>
<feature type="domain" description="Response regulatory" evidence="17">
    <location>
        <begin position="352"/>
        <end position="468"/>
    </location>
</feature>
<dbReference type="GO" id="GO:0016020">
    <property type="term" value="C:membrane"/>
    <property type="evidence" value="ECO:0007669"/>
    <property type="project" value="UniProtKB-SubCell"/>
</dbReference>
<dbReference type="EMBL" id="JADJMS010000017">
    <property type="protein sequence ID" value="MBK7415185.1"/>
    <property type="molecule type" value="Genomic_DNA"/>
</dbReference>
<evidence type="ECO:0000256" key="11">
    <source>
        <dbReference type="ARBA" id="ARBA00023012"/>
    </source>
</evidence>
<keyword evidence="12" id="KW-0472">Membrane</keyword>
<feature type="modified residue" description="4-aspartylphosphate" evidence="15">
    <location>
        <position position="401"/>
    </location>
</feature>
<comment type="subcellular location">
    <subcellularLocation>
        <location evidence="2">Membrane</location>
    </subcellularLocation>
</comment>
<gene>
    <name evidence="19" type="ORF">IPJ38_08845</name>
</gene>
<evidence type="ECO:0000256" key="1">
    <source>
        <dbReference type="ARBA" id="ARBA00000085"/>
    </source>
</evidence>
<dbReference type="SMART" id="SM00448">
    <property type="entry name" value="REC"/>
    <property type="match status" value="1"/>
</dbReference>
<evidence type="ECO:0000256" key="4">
    <source>
        <dbReference type="ARBA" id="ARBA00022553"/>
    </source>
</evidence>
<dbReference type="InterPro" id="IPR035965">
    <property type="entry name" value="PAS-like_dom_sf"/>
</dbReference>
<dbReference type="InterPro" id="IPR005467">
    <property type="entry name" value="His_kinase_dom"/>
</dbReference>
<feature type="domain" description="Histidine kinase" evidence="16">
    <location>
        <begin position="104"/>
        <end position="324"/>
    </location>
</feature>
<evidence type="ECO:0000256" key="14">
    <source>
        <dbReference type="ARBA" id="ARBA00070152"/>
    </source>
</evidence>
<dbReference type="InterPro" id="IPR000700">
    <property type="entry name" value="PAS-assoc_C"/>
</dbReference>
<dbReference type="InterPro" id="IPR004358">
    <property type="entry name" value="Sig_transdc_His_kin-like_C"/>
</dbReference>
<evidence type="ECO:0000256" key="5">
    <source>
        <dbReference type="ARBA" id="ARBA00022679"/>
    </source>
</evidence>
<comment type="function">
    <text evidence="13">Member of the two-component regulatory system BvgS/BvgA. Phosphorylates BvgA via a four-step phosphorelay in response to environmental signals.</text>
</comment>
<dbReference type="SUPFAM" id="SSF55874">
    <property type="entry name" value="ATPase domain of HSP90 chaperone/DNA topoisomerase II/histidine kinase"/>
    <property type="match status" value="1"/>
</dbReference>
<evidence type="ECO:0000256" key="3">
    <source>
        <dbReference type="ARBA" id="ARBA00012438"/>
    </source>
</evidence>
<dbReference type="AlphaFoldDB" id="A0A935K9G6"/>
<evidence type="ECO:0000259" key="16">
    <source>
        <dbReference type="PROSITE" id="PS50109"/>
    </source>
</evidence>
<dbReference type="CDD" id="cd17546">
    <property type="entry name" value="REC_hyHK_CKI1_RcsC-like"/>
    <property type="match status" value="1"/>
</dbReference>
<evidence type="ECO:0000313" key="19">
    <source>
        <dbReference type="EMBL" id="MBK7415185.1"/>
    </source>
</evidence>
<dbReference type="Gene3D" id="3.40.50.2300">
    <property type="match status" value="1"/>
</dbReference>
<evidence type="ECO:0000256" key="7">
    <source>
        <dbReference type="ARBA" id="ARBA00022741"/>
    </source>
</evidence>
<evidence type="ECO:0000259" key="17">
    <source>
        <dbReference type="PROSITE" id="PS50110"/>
    </source>
</evidence>
<dbReference type="InterPro" id="IPR003594">
    <property type="entry name" value="HATPase_dom"/>
</dbReference>
<keyword evidence="5" id="KW-0808">Transferase</keyword>
<dbReference type="SMART" id="SM00086">
    <property type="entry name" value="PAC"/>
    <property type="match status" value="1"/>
</dbReference>
<keyword evidence="7" id="KW-0547">Nucleotide-binding</keyword>
<evidence type="ECO:0000256" key="15">
    <source>
        <dbReference type="PROSITE-ProRule" id="PRU00169"/>
    </source>
</evidence>
<dbReference type="InterPro" id="IPR001610">
    <property type="entry name" value="PAC"/>
</dbReference>
<dbReference type="CDD" id="cd00082">
    <property type="entry name" value="HisKA"/>
    <property type="match status" value="1"/>
</dbReference>
<dbReference type="SUPFAM" id="SSF47384">
    <property type="entry name" value="Homodimeric domain of signal transducing histidine kinase"/>
    <property type="match status" value="1"/>
</dbReference>
<evidence type="ECO:0000259" key="18">
    <source>
        <dbReference type="PROSITE" id="PS50113"/>
    </source>
</evidence>
<keyword evidence="9" id="KW-0067">ATP-binding</keyword>
<keyword evidence="6" id="KW-0812">Transmembrane</keyword>
<dbReference type="Pfam" id="PF02518">
    <property type="entry name" value="HATPase_c"/>
    <property type="match status" value="1"/>
</dbReference>
<dbReference type="InterPro" id="IPR013655">
    <property type="entry name" value="PAS_fold_3"/>
</dbReference>
<comment type="caution">
    <text evidence="19">The sequence shown here is derived from an EMBL/GenBank/DDBJ whole genome shotgun (WGS) entry which is preliminary data.</text>
</comment>
<dbReference type="PRINTS" id="PR00344">
    <property type="entry name" value="BCTRLSENSOR"/>
</dbReference>
<comment type="catalytic activity">
    <reaction evidence="1">
        <text>ATP + protein L-histidine = ADP + protein N-phospho-L-histidine.</text>
        <dbReference type="EC" id="2.7.13.3"/>
    </reaction>
</comment>
<dbReference type="InterPro" id="IPR001789">
    <property type="entry name" value="Sig_transdc_resp-reg_receiver"/>
</dbReference>
<dbReference type="PANTHER" id="PTHR45339:SF1">
    <property type="entry name" value="HYBRID SIGNAL TRANSDUCTION HISTIDINE KINASE J"/>
    <property type="match status" value="1"/>
</dbReference>
<evidence type="ECO:0000256" key="9">
    <source>
        <dbReference type="ARBA" id="ARBA00022840"/>
    </source>
</evidence>
<keyword evidence="10" id="KW-1133">Transmembrane helix</keyword>
<dbReference type="NCBIfam" id="TIGR00229">
    <property type="entry name" value="sensory_box"/>
    <property type="match status" value="1"/>
</dbReference>
<dbReference type="InterPro" id="IPR036890">
    <property type="entry name" value="HATPase_C_sf"/>
</dbReference>
<evidence type="ECO:0000256" key="12">
    <source>
        <dbReference type="ARBA" id="ARBA00023136"/>
    </source>
</evidence>
<dbReference type="Gene3D" id="2.10.70.100">
    <property type="match status" value="1"/>
</dbReference>
<accession>A0A935K9G6</accession>
<dbReference type="GO" id="GO:0005524">
    <property type="term" value="F:ATP binding"/>
    <property type="evidence" value="ECO:0007669"/>
    <property type="project" value="UniProtKB-KW"/>
</dbReference>
<proteinExistence type="predicted"/>
<evidence type="ECO:0000256" key="8">
    <source>
        <dbReference type="ARBA" id="ARBA00022777"/>
    </source>
</evidence>
<evidence type="ECO:0000256" key="10">
    <source>
        <dbReference type="ARBA" id="ARBA00022989"/>
    </source>
</evidence>
<dbReference type="FunFam" id="3.30.565.10:FF:000010">
    <property type="entry name" value="Sensor histidine kinase RcsC"/>
    <property type="match status" value="1"/>
</dbReference>
<sequence length="472" mass="51566">MTASLKNCLLTGKEHHTEYRIHRLDTGEERWIECRGKPVFGPDGKIEKLSGFVQDITERKRVALELDNHRLHLEELVNERTKELAIAKEAAETANIAKSAFLANMSHEIRTPLNAITGMAHLIQRAGIAPEQAQRLDKINASGQHLLGIINAVLDLSKIEAGKFTLEETAVSVPSIINNIVSMLSDKAQAKQIALHVDISAPNCKLLGDPTRLQQAMLNYANNAIKFSEAGAVTLRAFTKEEDVDSVVLCFEVQDAGLGIAPEALPRLFSTFEQADNSITRTYGGTGLGLAITKKLAQLMGGDAGVNSMMGVGSTFWFTARLRKGGLGYQAPATAVVGAAEASLLREYAGRRILLAEDEPINREVSLAMLQDVELAVDCAMDGNEALALATRNQYDLILMDMQMPHMDGLEATRHIRCLPNGQKVPILAMTANAFIEDKQRCLDAGMSDFIAKPVEPDLLFDTLLKWLSQAR</sequence>
<dbReference type="SUPFAM" id="SSF55785">
    <property type="entry name" value="PYP-like sensor domain (PAS domain)"/>
    <property type="match status" value="1"/>
</dbReference>
<dbReference type="EC" id="2.7.13.3" evidence="3"/>
<dbReference type="Gene3D" id="3.30.565.10">
    <property type="entry name" value="Histidine kinase-like ATPase, C-terminal domain"/>
    <property type="match status" value="1"/>
</dbReference>
<evidence type="ECO:0000256" key="2">
    <source>
        <dbReference type="ARBA" id="ARBA00004370"/>
    </source>
</evidence>
<dbReference type="PROSITE" id="PS50109">
    <property type="entry name" value="HIS_KIN"/>
    <property type="match status" value="1"/>
</dbReference>
<dbReference type="InterPro" id="IPR000014">
    <property type="entry name" value="PAS"/>
</dbReference>
<dbReference type="SMART" id="SM00388">
    <property type="entry name" value="HisKA"/>
    <property type="match status" value="1"/>
</dbReference>
<name>A0A935K9G6_9RHOO</name>
<dbReference type="InterPro" id="IPR036097">
    <property type="entry name" value="HisK_dim/P_sf"/>
</dbReference>
<keyword evidence="4 15" id="KW-0597">Phosphoprotein</keyword>
<evidence type="ECO:0000256" key="6">
    <source>
        <dbReference type="ARBA" id="ARBA00022692"/>
    </source>
</evidence>
<protein>
    <recommendedName>
        <fullName evidence="14">Virulence sensor protein BvgS</fullName>
        <ecNumber evidence="3">2.7.13.3</ecNumber>
    </recommendedName>
</protein>
<dbReference type="Pfam" id="PF00512">
    <property type="entry name" value="HisKA"/>
    <property type="match status" value="1"/>
</dbReference>
<evidence type="ECO:0000256" key="13">
    <source>
        <dbReference type="ARBA" id="ARBA00058004"/>
    </source>
</evidence>
<dbReference type="CDD" id="cd00130">
    <property type="entry name" value="PAS"/>
    <property type="match status" value="1"/>
</dbReference>
<dbReference type="InterPro" id="IPR011006">
    <property type="entry name" value="CheY-like_superfamily"/>
</dbReference>
<dbReference type="PROSITE" id="PS50113">
    <property type="entry name" value="PAC"/>
    <property type="match status" value="1"/>
</dbReference>
<dbReference type="Pfam" id="PF08447">
    <property type="entry name" value="PAS_3"/>
    <property type="match status" value="1"/>
</dbReference>
<keyword evidence="8" id="KW-0418">Kinase</keyword>
<dbReference type="SMART" id="SM00387">
    <property type="entry name" value="HATPase_c"/>
    <property type="match status" value="1"/>
</dbReference>
<dbReference type="InterPro" id="IPR003661">
    <property type="entry name" value="HisK_dim/P_dom"/>
</dbReference>